<gene>
    <name evidence="2" type="ORF">B0A75_07280</name>
</gene>
<dbReference type="RefSeq" id="WP_089053632.1">
    <property type="nucleotide sequence ID" value="NZ_MUHA01000007.1"/>
</dbReference>
<dbReference type="InterPro" id="IPR019207">
    <property type="entry name" value="DUF2092"/>
</dbReference>
<dbReference type="AlphaFoldDB" id="A0A226I5B6"/>
<dbReference type="InterPro" id="IPR029046">
    <property type="entry name" value="LolA/LolB/LppX"/>
</dbReference>
<organism evidence="2 3">
    <name type="scientific">Flavobacterium oncorhynchi</name>
    <dbReference type="NCBI Taxonomy" id="728056"/>
    <lineage>
        <taxon>Bacteria</taxon>
        <taxon>Pseudomonadati</taxon>
        <taxon>Bacteroidota</taxon>
        <taxon>Flavobacteriia</taxon>
        <taxon>Flavobacteriales</taxon>
        <taxon>Flavobacteriaceae</taxon>
        <taxon>Flavobacterium</taxon>
    </lineage>
</organism>
<protein>
    <recommendedName>
        <fullName evidence="4">DUF2092 domain-containing protein</fullName>
    </recommendedName>
</protein>
<evidence type="ECO:0000313" key="2">
    <source>
        <dbReference type="EMBL" id="OXB01359.1"/>
    </source>
</evidence>
<keyword evidence="3" id="KW-1185">Reference proteome</keyword>
<reference evidence="2 3" key="1">
    <citation type="submission" date="2016-11" db="EMBL/GenBank/DDBJ databases">
        <title>Whole genomes of Flavobacteriaceae.</title>
        <authorList>
            <person name="Stine C."/>
            <person name="Li C."/>
            <person name="Tadesse D."/>
        </authorList>
    </citation>
    <scope>NUCLEOTIDE SEQUENCE [LARGE SCALE GENOMIC DNA]</scope>
    <source>
        <strain evidence="2 3">CCUG 59446</strain>
    </source>
</reference>
<dbReference type="Proteomes" id="UP000198336">
    <property type="component" value="Unassembled WGS sequence"/>
</dbReference>
<dbReference type="EMBL" id="MUHA01000007">
    <property type="protein sequence ID" value="OXB01359.1"/>
    <property type="molecule type" value="Genomic_DNA"/>
</dbReference>
<proteinExistence type="predicted"/>
<dbReference type="Pfam" id="PF09865">
    <property type="entry name" value="DUF2092"/>
    <property type="match status" value="1"/>
</dbReference>
<keyword evidence="1" id="KW-0732">Signal</keyword>
<evidence type="ECO:0000313" key="3">
    <source>
        <dbReference type="Proteomes" id="UP000198336"/>
    </source>
</evidence>
<comment type="caution">
    <text evidence="2">The sequence shown here is derived from an EMBL/GenBank/DDBJ whole genome shotgun (WGS) entry which is preliminary data.</text>
</comment>
<name>A0A226I5B6_9FLAO</name>
<dbReference type="SUPFAM" id="SSF89392">
    <property type="entry name" value="Prokaryotic lipoproteins and lipoprotein localization factors"/>
    <property type="match status" value="1"/>
</dbReference>
<accession>A0A226I5B6</accession>
<dbReference type="Gene3D" id="2.50.20.10">
    <property type="entry name" value="Lipoprotein localisation LolA/LolB/LppX"/>
    <property type="match status" value="1"/>
</dbReference>
<evidence type="ECO:0008006" key="4">
    <source>
        <dbReference type="Google" id="ProtNLM"/>
    </source>
</evidence>
<sequence>MSKKIMFLIGFAIITITMQSQTTRIDSAAVYILHRTTESLQYIKSCSFKSIMTYDISNESLGLIKHSINEKVSIKFPDKLKITSTGDKGNRSLWYNGKSLYYYSFDNNTYATAAAPKTVIETIDETSKKFGIEFPAADFFYETFLDDLKAEKGNLIYLGKTIIDDKECFHIAGADTNKSFQFWIGSDDFFLPVKMVIVYSNDKDKPQYEAVYKDWVVNPDFPDYMFEFAAPPKAVKVPFKERETKK</sequence>
<evidence type="ECO:0000256" key="1">
    <source>
        <dbReference type="ARBA" id="ARBA00022729"/>
    </source>
</evidence>